<dbReference type="Proteomes" id="UP001044222">
    <property type="component" value="Chromosome 18"/>
</dbReference>
<keyword evidence="3" id="KW-1185">Reference proteome</keyword>
<evidence type="ECO:0000313" key="3">
    <source>
        <dbReference type="Proteomes" id="UP001044222"/>
    </source>
</evidence>
<name>A0A9D3RI72_ANGAN</name>
<organism evidence="2 3">
    <name type="scientific">Anguilla anguilla</name>
    <name type="common">European freshwater eel</name>
    <name type="synonym">Muraena anguilla</name>
    <dbReference type="NCBI Taxonomy" id="7936"/>
    <lineage>
        <taxon>Eukaryota</taxon>
        <taxon>Metazoa</taxon>
        <taxon>Chordata</taxon>
        <taxon>Craniata</taxon>
        <taxon>Vertebrata</taxon>
        <taxon>Euteleostomi</taxon>
        <taxon>Actinopterygii</taxon>
        <taxon>Neopterygii</taxon>
        <taxon>Teleostei</taxon>
        <taxon>Anguilliformes</taxon>
        <taxon>Anguillidae</taxon>
        <taxon>Anguilla</taxon>
    </lineage>
</organism>
<evidence type="ECO:0000256" key="1">
    <source>
        <dbReference type="SAM" id="MobiDB-lite"/>
    </source>
</evidence>
<dbReference type="PANTHER" id="PTHR31514:SF1">
    <property type="entry name" value="MUSCULAR LMNA-INTERACTING PROTEIN"/>
    <property type="match status" value="1"/>
</dbReference>
<dbReference type="Pfam" id="PF15274">
    <property type="entry name" value="MLIP"/>
    <property type="match status" value="1"/>
</dbReference>
<dbReference type="EMBL" id="JAFIRN010000018">
    <property type="protein sequence ID" value="KAG5831179.1"/>
    <property type="molecule type" value="Genomic_DNA"/>
</dbReference>
<protein>
    <recommendedName>
        <fullName evidence="4">Muscular LMNA-interacting protein</fullName>
    </recommendedName>
</protein>
<sequence>MEKPKPKEGMRKFPCEVTTVRLVSFSFVPALKKLPTESTVTLGEEERQPMRRSNEYVGTLKEAAAGQTMSGDGVFKADFVYVGGDVDEGDPGNRRTRLAKETTVRQEAHSQLNLSAEHMMQGQLTPSQITAPSESTARISLNMSPAINAVMETANDKHRSTDVRGCDASFGSKVSPGLLLNQVPDKWTTLISDRGVTHSAELLETPASSRESVLSEDWFGPRVLSSEGSPASLSRTISPCSSVSLASSPCPPSPGTGRAWHRPPPTQLTLLTAILRKGRLPVLSSVQQRAYSPCWPISAVSLSSCSACNAAAKLALFCPGVARSGKAQTAIAAPQREALHMLTHGPESQCLRCLTPPPSPDLFESNTFDPPRSCAPNPACRLSPSPWTPTLSPSPSASLCTLGLLSPLPDSHSSTPDRLSLSPSPATSSRDLLTPSPSVSPSLSPSASPVPKSDSDRAGRKRKYKIKSSYKAFAAIPTNTLLLEQQAIDDKVEKEGCPLEAEADRVTETHSEMCSPAQLRQQSEELYAAIDQVLLDPLPMHRSQSAPLPSETLEDAEVPRRLTSLPRSAGRETKYAIFHLQPSGSAERNLTKPGVIRPVTVIPKLTEEEEDFPNPFRQQYLEETPEEQSQKPRHPIVTVHENEALSCSEFVRTPAGQTAQLAEDRRAAGSPTFRKGDVRRTDEMVLLITEKEVTSTPPVAEGSSKLGPASFNTARVKTEVRETHI</sequence>
<proteinExistence type="predicted"/>
<dbReference type="InterPro" id="IPR029331">
    <property type="entry name" value="MLIP"/>
</dbReference>
<feature type="region of interest" description="Disordered" evidence="1">
    <location>
        <begin position="689"/>
        <end position="725"/>
    </location>
</feature>
<reference evidence="2" key="1">
    <citation type="submission" date="2021-01" db="EMBL/GenBank/DDBJ databases">
        <title>A chromosome-scale assembly of European eel, Anguilla anguilla.</title>
        <authorList>
            <person name="Henkel C."/>
            <person name="Jong-Raadsen S.A."/>
            <person name="Dufour S."/>
            <person name="Weltzien F.-A."/>
            <person name="Palstra A.P."/>
            <person name="Pelster B."/>
            <person name="Spaink H.P."/>
            <person name="Van Den Thillart G.E."/>
            <person name="Jansen H."/>
            <person name="Zahm M."/>
            <person name="Klopp C."/>
            <person name="Cedric C."/>
            <person name="Louis A."/>
            <person name="Berthelot C."/>
            <person name="Parey E."/>
            <person name="Roest Crollius H."/>
            <person name="Montfort J."/>
            <person name="Robinson-Rechavi M."/>
            <person name="Bucao C."/>
            <person name="Bouchez O."/>
            <person name="Gislard M."/>
            <person name="Lluch J."/>
            <person name="Milhes M."/>
            <person name="Lampietro C."/>
            <person name="Lopez Roques C."/>
            <person name="Donnadieu C."/>
            <person name="Braasch I."/>
            <person name="Desvignes T."/>
            <person name="Postlethwait J."/>
            <person name="Bobe J."/>
            <person name="Guiguen Y."/>
            <person name="Dirks R."/>
        </authorList>
    </citation>
    <scope>NUCLEOTIDE SEQUENCE</scope>
    <source>
        <strain evidence="2">Tag_6206</strain>
        <tissue evidence="2">Liver</tissue>
    </source>
</reference>
<evidence type="ECO:0008006" key="4">
    <source>
        <dbReference type="Google" id="ProtNLM"/>
    </source>
</evidence>
<comment type="caution">
    <text evidence="2">The sequence shown here is derived from an EMBL/GenBank/DDBJ whole genome shotgun (WGS) entry which is preliminary data.</text>
</comment>
<gene>
    <name evidence="2" type="ORF">ANANG_G00301080</name>
</gene>
<dbReference type="AlphaFoldDB" id="A0A9D3RI72"/>
<dbReference type="PANTHER" id="PTHR31514">
    <property type="entry name" value="MUSCULAR LMNA-INTERACTING PROTEIN MLIP"/>
    <property type="match status" value="1"/>
</dbReference>
<feature type="compositionally biased region" description="Low complexity" evidence="1">
    <location>
        <begin position="435"/>
        <end position="452"/>
    </location>
</feature>
<feature type="region of interest" description="Disordered" evidence="1">
    <location>
        <begin position="410"/>
        <end position="463"/>
    </location>
</feature>
<feature type="compositionally biased region" description="Polar residues" evidence="1">
    <location>
        <begin position="411"/>
        <end position="431"/>
    </location>
</feature>
<accession>A0A9D3RI72</accession>
<feature type="compositionally biased region" description="Basic and acidic residues" evidence="1">
    <location>
        <begin position="716"/>
        <end position="725"/>
    </location>
</feature>
<evidence type="ECO:0000313" key="2">
    <source>
        <dbReference type="EMBL" id="KAG5831179.1"/>
    </source>
</evidence>